<evidence type="ECO:0000256" key="1">
    <source>
        <dbReference type="ARBA" id="ARBA00004651"/>
    </source>
</evidence>
<dbReference type="STRING" id="1173027.Mic7113_0365"/>
<feature type="transmembrane region" description="Helical" evidence="17">
    <location>
        <begin position="129"/>
        <end position="148"/>
    </location>
</feature>
<feature type="transmembrane region" description="Helical" evidence="17">
    <location>
        <begin position="263"/>
        <end position="285"/>
    </location>
</feature>
<dbReference type="InterPro" id="IPR003824">
    <property type="entry name" value="UppP"/>
</dbReference>
<sequence>MATIFLAADGSGWQEVSAGLALMLSGGGNLLLGQANPASEGNLLVGLFQAFILGIVQGLTEFLPISSTAHLEVFTKALNWEMVAGKPFLATIQFGSVVAVLIYFWQDLTLIFTGGLKAIREKDWEREEWKIIVGIAVGTLPILVGGLLLKNALNDEQSSINSMTTIAIVSIVMALLLGLAEQIGKRKRNFENLQIQDGILMGLGQMLALVPGVSRSGSTITTGLFLGLERQTAARFSFLLGMPALGIATLYQFFNEALGKIDISLVIVGTLSAFVFSYLSIAWLLGFLQRQSTWVFVWYRLAFGVAILSAIATGLLRNT</sequence>
<evidence type="ECO:0000313" key="18">
    <source>
        <dbReference type="EMBL" id="AFZ16287.1"/>
    </source>
</evidence>
<gene>
    <name evidence="17" type="primary">uppP</name>
    <name evidence="18" type="ORF">Mic7113_0365</name>
</gene>
<proteinExistence type="inferred from homology"/>
<keyword evidence="13 17" id="KW-0961">Cell wall biogenesis/degradation</keyword>
<keyword evidence="7 17" id="KW-0378">Hydrolase</keyword>
<feature type="transmembrane region" description="Helical" evidence="17">
    <location>
        <begin position="297"/>
        <end position="316"/>
    </location>
</feature>
<keyword evidence="6 17" id="KW-0812">Transmembrane</keyword>
<accession>K9W9U9</accession>
<dbReference type="EC" id="3.6.1.27" evidence="3 17"/>
<comment type="function">
    <text evidence="17">Catalyzes the dephosphorylation of undecaprenyl diphosphate (UPP). Confers resistance to bacitracin.</text>
</comment>
<dbReference type="HAMAP" id="MF_01006">
    <property type="entry name" value="Undec_diphosphatase"/>
    <property type="match status" value="1"/>
</dbReference>
<dbReference type="GO" id="GO:0050380">
    <property type="term" value="F:undecaprenyl-diphosphatase activity"/>
    <property type="evidence" value="ECO:0007669"/>
    <property type="project" value="UniProtKB-UniRule"/>
</dbReference>
<evidence type="ECO:0000256" key="8">
    <source>
        <dbReference type="ARBA" id="ARBA00022960"/>
    </source>
</evidence>
<evidence type="ECO:0000256" key="15">
    <source>
        <dbReference type="ARBA" id="ARBA00032932"/>
    </source>
</evidence>
<feature type="transmembrane region" description="Helical" evidence="17">
    <location>
        <begin position="160"/>
        <end position="180"/>
    </location>
</feature>
<evidence type="ECO:0000256" key="10">
    <source>
        <dbReference type="ARBA" id="ARBA00022989"/>
    </source>
</evidence>
<evidence type="ECO:0000256" key="9">
    <source>
        <dbReference type="ARBA" id="ARBA00022984"/>
    </source>
</evidence>
<dbReference type="GO" id="GO:0005886">
    <property type="term" value="C:plasma membrane"/>
    <property type="evidence" value="ECO:0007669"/>
    <property type="project" value="UniProtKB-SubCell"/>
</dbReference>
<dbReference type="eggNOG" id="COG1968">
    <property type="taxonomic scope" value="Bacteria"/>
</dbReference>
<keyword evidence="5 17" id="KW-1003">Cell membrane</keyword>
<feature type="transmembrane region" description="Helical" evidence="17">
    <location>
        <begin position="44"/>
        <end position="67"/>
    </location>
</feature>
<organism evidence="18 19">
    <name type="scientific">Allocoleopsis franciscana PCC 7113</name>
    <dbReference type="NCBI Taxonomy" id="1173027"/>
    <lineage>
        <taxon>Bacteria</taxon>
        <taxon>Bacillati</taxon>
        <taxon>Cyanobacteriota</taxon>
        <taxon>Cyanophyceae</taxon>
        <taxon>Coleofasciculales</taxon>
        <taxon>Coleofasciculaceae</taxon>
        <taxon>Allocoleopsis</taxon>
        <taxon>Allocoleopsis franciscana</taxon>
    </lineage>
</organism>
<dbReference type="PATRIC" id="fig|1173027.3.peg.401"/>
<evidence type="ECO:0000256" key="16">
    <source>
        <dbReference type="ARBA" id="ARBA00047594"/>
    </source>
</evidence>
<evidence type="ECO:0000256" key="3">
    <source>
        <dbReference type="ARBA" id="ARBA00012374"/>
    </source>
</evidence>
<keyword evidence="8 17" id="KW-0133">Cell shape</keyword>
<evidence type="ECO:0000256" key="7">
    <source>
        <dbReference type="ARBA" id="ARBA00022801"/>
    </source>
</evidence>
<feature type="transmembrane region" description="Helical" evidence="17">
    <location>
        <begin position="12"/>
        <end position="32"/>
    </location>
</feature>
<comment type="similarity">
    <text evidence="2 17">Belongs to the UppP family.</text>
</comment>
<dbReference type="EMBL" id="CP003630">
    <property type="protein sequence ID" value="AFZ16287.1"/>
    <property type="molecule type" value="Genomic_DNA"/>
</dbReference>
<comment type="subcellular location">
    <subcellularLocation>
        <location evidence="1 17">Cell membrane</location>
        <topology evidence="1 17">Multi-pass membrane protein</topology>
    </subcellularLocation>
</comment>
<dbReference type="NCBIfam" id="TIGR00753">
    <property type="entry name" value="undec_PP_bacA"/>
    <property type="match status" value="1"/>
</dbReference>
<protein>
    <recommendedName>
        <fullName evidence="4 17">Undecaprenyl-diphosphatase</fullName>
        <ecNumber evidence="3 17">3.6.1.27</ecNumber>
    </recommendedName>
    <alternativeName>
        <fullName evidence="15 17">Bacitracin resistance protein</fullName>
    </alternativeName>
    <alternativeName>
        <fullName evidence="14 17">Undecaprenyl pyrophosphate phosphatase</fullName>
    </alternativeName>
</protein>
<dbReference type="HOGENOM" id="CLU_060296_1_0_3"/>
<evidence type="ECO:0000256" key="13">
    <source>
        <dbReference type="ARBA" id="ARBA00023316"/>
    </source>
</evidence>
<dbReference type="RefSeq" id="WP_015180451.1">
    <property type="nucleotide sequence ID" value="NC_019738.1"/>
</dbReference>
<dbReference type="PANTHER" id="PTHR30622">
    <property type="entry name" value="UNDECAPRENYL-DIPHOSPHATASE"/>
    <property type="match status" value="1"/>
</dbReference>
<keyword evidence="9 17" id="KW-0573">Peptidoglycan synthesis</keyword>
<evidence type="ECO:0000256" key="11">
    <source>
        <dbReference type="ARBA" id="ARBA00023136"/>
    </source>
</evidence>
<evidence type="ECO:0000313" key="19">
    <source>
        <dbReference type="Proteomes" id="UP000010471"/>
    </source>
</evidence>
<name>K9W9U9_9CYAN</name>
<evidence type="ECO:0000256" key="6">
    <source>
        <dbReference type="ARBA" id="ARBA00022692"/>
    </source>
</evidence>
<dbReference type="Proteomes" id="UP000010471">
    <property type="component" value="Chromosome"/>
</dbReference>
<dbReference type="AlphaFoldDB" id="K9W9U9"/>
<feature type="transmembrane region" description="Helical" evidence="17">
    <location>
        <begin position="233"/>
        <end position="251"/>
    </location>
</feature>
<dbReference type="GO" id="GO:0071555">
    <property type="term" value="P:cell wall organization"/>
    <property type="evidence" value="ECO:0007669"/>
    <property type="project" value="UniProtKB-KW"/>
</dbReference>
<dbReference type="PANTHER" id="PTHR30622:SF4">
    <property type="entry name" value="UNDECAPRENYL-DIPHOSPHATASE"/>
    <property type="match status" value="1"/>
</dbReference>
<dbReference type="NCBIfam" id="NF001394">
    <property type="entry name" value="PRK00281.2-5"/>
    <property type="match status" value="1"/>
</dbReference>
<evidence type="ECO:0000256" key="2">
    <source>
        <dbReference type="ARBA" id="ARBA00010621"/>
    </source>
</evidence>
<feature type="transmembrane region" description="Helical" evidence="17">
    <location>
        <begin position="87"/>
        <end position="108"/>
    </location>
</feature>
<dbReference type="KEGG" id="mic:Mic7113_0365"/>
<comment type="catalytic activity">
    <reaction evidence="16 17">
        <text>di-trans,octa-cis-undecaprenyl diphosphate + H2O = di-trans,octa-cis-undecaprenyl phosphate + phosphate + H(+)</text>
        <dbReference type="Rhea" id="RHEA:28094"/>
        <dbReference type="ChEBI" id="CHEBI:15377"/>
        <dbReference type="ChEBI" id="CHEBI:15378"/>
        <dbReference type="ChEBI" id="CHEBI:43474"/>
        <dbReference type="ChEBI" id="CHEBI:58405"/>
        <dbReference type="ChEBI" id="CHEBI:60392"/>
        <dbReference type="EC" id="3.6.1.27"/>
    </reaction>
</comment>
<reference evidence="18 19" key="1">
    <citation type="submission" date="2012-06" db="EMBL/GenBank/DDBJ databases">
        <title>Finished chromosome of genome of Microcoleus sp. PCC 7113.</title>
        <authorList>
            <consortium name="US DOE Joint Genome Institute"/>
            <person name="Gugger M."/>
            <person name="Coursin T."/>
            <person name="Rippka R."/>
            <person name="Tandeau De Marsac N."/>
            <person name="Huntemann M."/>
            <person name="Wei C.-L."/>
            <person name="Han J."/>
            <person name="Detter J.C."/>
            <person name="Han C."/>
            <person name="Tapia R."/>
            <person name="Chen A."/>
            <person name="Kyrpides N."/>
            <person name="Mavromatis K."/>
            <person name="Markowitz V."/>
            <person name="Szeto E."/>
            <person name="Ivanova N."/>
            <person name="Pagani I."/>
            <person name="Pati A."/>
            <person name="Goodwin L."/>
            <person name="Nordberg H.P."/>
            <person name="Cantor M.N."/>
            <person name="Hua S.X."/>
            <person name="Woyke T."/>
            <person name="Kerfeld C.A."/>
        </authorList>
    </citation>
    <scope>NUCLEOTIDE SEQUENCE [LARGE SCALE GENOMIC DNA]</scope>
    <source>
        <strain evidence="18 19">PCC 7113</strain>
    </source>
</reference>
<keyword evidence="10 17" id="KW-1133">Transmembrane helix</keyword>
<evidence type="ECO:0000256" key="5">
    <source>
        <dbReference type="ARBA" id="ARBA00022475"/>
    </source>
</evidence>
<keyword evidence="12 17" id="KW-0046">Antibiotic resistance</keyword>
<evidence type="ECO:0000256" key="14">
    <source>
        <dbReference type="ARBA" id="ARBA00032707"/>
    </source>
</evidence>
<keyword evidence="11 17" id="KW-0472">Membrane</keyword>
<dbReference type="Pfam" id="PF02673">
    <property type="entry name" value="BacA"/>
    <property type="match status" value="1"/>
</dbReference>
<keyword evidence="19" id="KW-1185">Reference proteome</keyword>
<evidence type="ECO:0000256" key="12">
    <source>
        <dbReference type="ARBA" id="ARBA00023251"/>
    </source>
</evidence>
<dbReference type="GO" id="GO:0008360">
    <property type="term" value="P:regulation of cell shape"/>
    <property type="evidence" value="ECO:0007669"/>
    <property type="project" value="UniProtKB-KW"/>
</dbReference>
<comment type="miscellaneous">
    <text evidence="17">Bacitracin is thought to be involved in the inhibition of peptidoglycan synthesis by sequestering undecaprenyl diphosphate, thereby reducing the pool of lipid carrier available.</text>
</comment>
<dbReference type="GO" id="GO:0009252">
    <property type="term" value="P:peptidoglycan biosynthetic process"/>
    <property type="evidence" value="ECO:0007669"/>
    <property type="project" value="UniProtKB-KW"/>
</dbReference>
<evidence type="ECO:0000256" key="4">
    <source>
        <dbReference type="ARBA" id="ARBA00021581"/>
    </source>
</evidence>
<evidence type="ECO:0000256" key="17">
    <source>
        <dbReference type="HAMAP-Rule" id="MF_01006"/>
    </source>
</evidence>
<dbReference type="GO" id="GO:0046677">
    <property type="term" value="P:response to antibiotic"/>
    <property type="evidence" value="ECO:0007669"/>
    <property type="project" value="UniProtKB-UniRule"/>
</dbReference>